<protein>
    <recommendedName>
        <fullName evidence="2">UPF0178 protein A2557_13165</fullName>
    </recommendedName>
</protein>
<evidence type="ECO:0000313" key="3">
    <source>
        <dbReference type="EMBL" id="OGG98887.1"/>
    </source>
</evidence>
<sequence>MADLAPFVLYIDGDACPRAVKELIFRAIVKRKVRTVLVANKGMETPRILWIEAVVVESGPDKADAYIVEHCLPGDLVVTGDIPLASQVLAKRALAIDHRGKEFTESNIRERLAMRDFAADLREAQINTAGPKPFGAKEKEGFANALDRCLTRALNRTGK</sequence>
<gene>
    <name evidence="3" type="ORF">A2557_13165</name>
</gene>
<evidence type="ECO:0000256" key="2">
    <source>
        <dbReference type="HAMAP-Rule" id="MF_00489"/>
    </source>
</evidence>
<dbReference type="AlphaFoldDB" id="A0A1F6GLC4"/>
<comment type="similarity">
    <text evidence="1 2">Belongs to the UPF0178 family.</text>
</comment>
<dbReference type="EMBL" id="MFNF01000066">
    <property type="protein sequence ID" value="OGG98887.1"/>
    <property type="molecule type" value="Genomic_DNA"/>
</dbReference>
<organism evidence="3 4">
    <name type="scientific">Candidatus Lambdaproteobacteria bacterium RIFOXYD2_FULL_56_26</name>
    <dbReference type="NCBI Taxonomy" id="1817773"/>
    <lineage>
        <taxon>Bacteria</taxon>
        <taxon>Pseudomonadati</taxon>
        <taxon>Pseudomonadota</taxon>
        <taxon>Candidatus Lambdaproteobacteria</taxon>
    </lineage>
</organism>
<dbReference type="PANTHER" id="PTHR35146:SF1">
    <property type="entry name" value="UPF0178 PROTEIN YAII"/>
    <property type="match status" value="1"/>
</dbReference>
<dbReference type="PANTHER" id="PTHR35146">
    <property type="entry name" value="UPF0178 PROTEIN YAII"/>
    <property type="match status" value="1"/>
</dbReference>
<accession>A0A1F6GLC4</accession>
<evidence type="ECO:0000256" key="1">
    <source>
        <dbReference type="ARBA" id="ARBA00008522"/>
    </source>
</evidence>
<dbReference type="Pfam" id="PF02639">
    <property type="entry name" value="DUF188"/>
    <property type="match status" value="1"/>
</dbReference>
<name>A0A1F6GLC4_9PROT</name>
<comment type="caution">
    <text evidence="3">The sequence shown here is derived from an EMBL/GenBank/DDBJ whole genome shotgun (WGS) entry which is preliminary data.</text>
</comment>
<dbReference type="Proteomes" id="UP000177583">
    <property type="component" value="Unassembled WGS sequence"/>
</dbReference>
<dbReference type="NCBIfam" id="NF001095">
    <property type="entry name" value="PRK00124.1"/>
    <property type="match status" value="1"/>
</dbReference>
<evidence type="ECO:0000313" key="4">
    <source>
        <dbReference type="Proteomes" id="UP000177583"/>
    </source>
</evidence>
<dbReference type="InterPro" id="IPR003791">
    <property type="entry name" value="UPF0178"/>
</dbReference>
<reference evidence="3 4" key="1">
    <citation type="journal article" date="2016" name="Nat. Commun.">
        <title>Thousands of microbial genomes shed light on interconnected biogeochemical processes in an aquifer system.</title>
        <authorList>
            <person name="Anantharaman K."/>
            <person name="Brown C.T."/>
            <person name="Hug L.A."/>
            <person name="Sharon I."/>
            <person name="Castelle C.J."/>
            <person name="Probst A.J."/>
            <person name="Thomas B.C."/>
            <person name="Singh A."/>
            <person name="Wilkins M.J."/>
            <person name="Karaoz U."/>
            <person name="Brodie E.L."/>
            <person name="Williams K.H."/>
            <person name="Hubbard S.S."/>
            <person name="Banfield J.F."/>
        </authorList>
    </citation>
    <scope>NUCLEOTIDE SEQUENCE [LARGE SCALE GENOMIC DNA]</scope>
</reference>
<dbReference type="CDD" id="cd18720">
    <property type="entry name" value="PIN_YqxD-like"/>
    <property type="match status" value="1"/>
</dbReference>
<proteinExistence type="inferred from homology"/>
<dbReference type="HAMAP" id="MF_00489">
    <property type="entry name" value="UPF0178"/>
    <property type="match status" value="1"/>
</dbReference>